<evidence type="ECO:0000313" key="7">
    <source>
        <dbReference type="EMBL" id="CAL8132860.1"/>
    </source>
</evidence>
<dbReference type="InterPro" id="IPR017441">
    <property type="entry name" value="Protein_kinase_ATP_BS"/>
</dbReference>
<reference evidence="7 8" key="1">
    <citation type="submission" date="2024-08" db="EMBL/GenBank/DDBJ databases">
        <authorList>
            <person name="Cucini C."/>
            <person name="Frati F."/>
        </authorList>
    </citation>
    <scope>NUCLEOTIDE SEQUENCE [LARGE SCALE GENOMIC DNA]</scope>
</reference>
<keyword evidence="3" id="KW-0547">Nucleotide-binding</keyword>
<organism evidence="7 8">
    <name type="scientific">Orchesella dallaii</name>
    <dbReference type="NCBI Taxonomy" id="48710"/>
    <lineage>
        <taxon>Eukaryota</taxon>
        <taxon>Metazoa</taxon>
        <taxon>Ecdysozoa</taxon>
        <taxon>Arthropoda</taxon>
        <taxon>Hexapoda</taxon>
        <taxon>Collembola</taxon>
        <taxon>Entomobryomorpha</taxon>
        <taxon>Entomobryoidea</taxon>
        <taxon>Orchesellidae</taxon>
        <taxon>Orchesellinae</taxon>
        <taxon>Orchesella</taxon>
    </lineage>
</organism>
<dbReference type="PROSITE" id="PS00107">
    <property type="entry name" value="PROTEIN_KINASE_ATP"/>
    <property type="match status" value="1"/>
</dbReference>
<accession>A0ABP1RQ01</accession>
<comment type="caution">
    <text evidence="7">The sequence shown here is derived from an EMBL/GenBank/DDBJ whole genome shotgun (WGS) entry which is preliminary data.</text>
</comment>
<dbReference type="EMBL" id="CAXLJM020000094">
    <property type="protein sequence ID" value="CAL8132860.1"/>
    <property type="molecule type" value="Genomic_DNA"/>
</dbReference>
<feature type="chain" id="PRO_5047396904" description="Protein kinase domain-containing protein" evidence="5">
    <location>
        <begin position="18"/>
        <end position="1137"/>
    </location>
</feature>
<dbReference type="InterPro" id="IPR050122">
    <property type="entry name" value="RTK"/>
</dbReference>
<feature type="domain" description="Protein kinase" evidence="6">
    <location>
        <begin position="853"/>
        <end position="1135"/>
    </location>
</feature>
<keyword evidence="8" id="KW-1185">Reference proteome</keyword>
<dbReference type="PANTHER" id="PTHR24416">
    <property type="entry name" value="TYROSINE-PROTEIN KINASE RECEPTOR"/>
    <property type="match status" value="1"/>
</dbReference>
<evidence type="ECO:0000313" key="8">
    <source>
        <dbReference type="Proteomes" id="UP001642540"/>
    </source>
</evidence>
<dbReference type="InterPro" id="IPR011009">
    <property type="entry name" value="Kinase-like_dom_sf"/>
</dbReference>
<evidence type="ECO:0000256" key="5">
    <source>
        <dbReference type="SAM" id="SignalP"/>
    </source>
</evidence>
<dbReference type="InterPro" id="IPR001245">
    <property type="entry name" value="Ser-Thr/Tyr_kinase_cat_dom"/>
</dbReference>
<evidence type="ECO:0000256" key="3">
    <source>
        <dbReference type="PROSITE-ProRule" id="PRU10141"/>
    </source>
</evidence>
<dbReference type="PANTHER" id="PTHR24416:SF600">
    <property type="entry name" value="PDGF- AND VEGF-RECEPTOR RELATED, ISOFORM J"/>
    <property type="match status" value="1"/>
</dbReference>
<dbReference type="PROSITE" id="PS00109">
    <property type="entry name" value="PROTEIN_KINASE_TYR"/>
    <property type="match status" value="1"/>
</dbReference>
<dbReference type="Pfam" id="PF07714">
    <property type="entry name" value="PK_Tyr_Ser-Thr"/>
    <property type="match status" value="1"/>
</dbReference>
<dbReference type="InterPro" id="IPR000719">
    <property type="entry name" value="Prot_kinase_dom"/>
</dbReference>
<gene>
    <name evidence="7" type="ORF">ODALV1_LOCUS24795</name>
</gene>
<proteinExistence type="predicted"/>
<keyword evidence="4" id="KW-0472">Membrane</keyword>
<dbReference type="PROSITE" id="PS50011">
    <property type="entry name" value="PROTEIN_KINASE_DOM"/>
    <property type="match status" value="1"/>
</dbReference>
<dbReference type="InterPro" id="IPR008266">
    <property type="entry name" value="Tyr_kinase_AS"/>
</dbReference>
<evidence type="ECO:0000256" key="2">
    <source>
        <dbReference type="ARBA" id="ARBA00051243"/>
    </source>
</evidence>
<keyword evidence="5" id="KW-0732">Signal</keyword>
<dbReference type="CDD" id="cd00192">
    <property type="entry name" value="PTKc"/>
    <property type="match status" value="1"/>
</dbReference>
<evidence type="ECO:0000259" key="6">
    <source>
        <dbReference type="PROSITE" id="PS50011"/>
    </source>
</evidence>
<dbReference type="PRINTS" id="PR00109">
    <property type="entry name" value="TYRKINASE"/>
</dbReference>
<evidence type="ECO:0000256" key="4">
    <source>
        <dbReference type="SAM" id="Phobius"/>
    </source>
</evidence>
<evidence type="ECO:0000256" key="1">
    <source>
        <dbReference type="ARBA" id="ARBA00004167"/>
    </source>
</evidence>
<keyword evidence="4" id="KW-1133">Transmembrane helix</keyword>
<feature type="transmembrane region" description="Helical" evidence="4">
    <location>
        <begin position="777"/>
        <end position="801"/>
    </location>
</feature>
<keyword evidence="3" id="KW-0067">ATP-binding</keyword>
<protein>
    <recommendedName>
        <fullName evidence="6">Protein kinase domain-containing protein</fullName>
    </recommendedName>
</protein>
<keyword evidence="4" id="KW-0812">Transmembrane</keyword>
<name>A0ABP1RQ01_9HEXA</name>
<comment type="catalytic activity">
    <reaction evidence="2">
        <text>L-tyrosyl-[protein] + ATP = O-phospho-L-tyrosyl-[protein] + ADP + H(+)</text>
        <dbReference type="Rhea" id="RHEA:10596"/>
        <dbReference type="Rhea" id="RHEA-COMP:10136"/>
        <dbReference type="Rhea" id="RHEA-COMP:20101"/>
        <dbReference type="ChEBI" id="CHEBI:15378"/>
        <dbReference type="ChEBI" id="CHEBI:30616"/>
        <dbReference type="ChEBI" id="CHEBI:46858"/>
        <dbReference type="ChEBI" id="CHEBI:61978"/>
        <dbReference type="ChEBI" id="CHEBI:456216"/>
        <dbReference type="EC" id="2.7.10.1"/>
    </reaction>
</comment>
<feature type="signal peptide" evidence="5">
    <location>
        <begin position="1"/>
        <end position="17"/>
    </location>
</feature>
<comment type="subcellular location">
    <subcellularLocation>
        <location evidence="1">Membrane</location>
        <topology evidence="1">Single-pass membrane protein</topology>
    </subcellularLocation>
</comment>
<sequence length="1137" mass="130344">MVLKVIVYLLPFLLVYFDNTNRNLAQASQVAPSQSKSQFYLGDTSLIADITYLKKPQFNDRKDVLQELTRVFPTLYLSAEISEMERVCGVIFGNWSETIQSDLALNLVLGSAHEPTVVYNTIDSALKRYRLEEHIKIILLEFDGLASGSGQELFNISMLFNKMYSNSAIVLGESSFNELAFHGVISQGILSVSSIISGFFIRVIDQEYSDALHDFFVELTRAKLPMKTIYMTVPSLLLHLKCRRKATDETESFPEKENGLQTMAKEFKDLLNQLNASLVVLFDCGNVDGSILEFGPAILYNKAYFDVPDLREVLKISDTMLWTSMFVPSASVPNFITYDKYSGELMRITNILYNIGDLYPKTQQILGITLGFAHWIDYETCEPNTGANSKEFLEIIYTWAQIYGIRITEMNPFTTFTEYYVAYGRWSVIPFSGFTLNKSVIDMNDRACIKWNPFKIEGSNYTKMTGASVSLNVSLLYDMNSNAQLDLMKIAARRFELLELYFLNDFAAGNDTCLTDIKLYSIINQFELMQESNNSTKLYISMEQDKNIFESLNCFVDHMSVTNISILSGVHISLNSLPKVYKDNLYHHERMLAALTKLQKRRIKIGVLFKECAFTKKLLLHQLYMPILNNAEYVVCDSLLESEESYPLNFDKLHFKIDVARALNLQLQSQESVWRRKPKVMLRIGWPKPEILSLDEVNENFLKFFRDVNEITKAYGIPLFINGAFHSEDSNYVGWWYGNLTNVSSIIERESEFMGFDTWRPKVPESDQFADSKQTKLIMWISVPIVVIFFFSISCVSVLIVRKKRQNNILSDSDIQEFFEEELNDLNESNIDGSVSKMKDRLKHDVPWKTLKLDKSNKIGSGQFGVVYATTLNDQKVAVKVSKERSKECVKSIMSEIKIMVFLGEHKHILNFYGAYTRELKRGIICLVTEFCETGSLHSYLQSVYSNACLDNVLLNNENVPPVSFVSIHELCRFCYEIALGMDFLGVKNVVHGDLSARNVLLDWQLCCKISDFGFSRKVQEYADDQQSYNEIVPWRWMAIEALSRLEFTTKSDVWSFGVTTWEIFTLGSLPYAGINWNETFVADLTEGLRLTKPSFASDEIFKTLTDCWSNDPSDRPNFTILCEIFKRHCPSDYAKV</sequence>
<dbReference type="Gene3D" id="1.10.510.10">
    <property type="entry name" value="Transferase(Phosphotransferase) domain 1"/>
    <property type="match status" value="1"/>
</dbReference>
<feature type="binding site" evidence="3">
    <location>
        <position position="880"/>
    </location>
    <ligand>
        <name>ATP</name>
        <dbReference type="ChEBI" id="CHEBI:30616"/>
    </ligand>
</feature>
<dbReference type="SUPFAM" id="SSF56112">
    <property type="entry name" value="Protein kinase-like (PK-like)"/>
    <property type="match status" value="1"/>
</dbReference>
<dbReference type="Proteomes" id="UP001642540">
    <property type="component" value="Unassembled WGS sequence"/>
</dbReference>